<accession>A0A811RCV3</accession>
<comment type="caution">
    <text evidence="1">The sequence shown here is derived from an EMBL/GenBank/DDBJ whole genome shotgun (WGS) entry which is preliminary data.</text>
</comment>
<dbReference type="AlphaFoldDB" id="A0A811RCV3"/>
<proteinExistence type="predicted"/>
<evidence type="ECO:0000313" key="1">
    <source>
        <dbReference type="EMBL" id="CAD6267755.1"/>
    </source>
</evidence>
<dbReference type="EMBL" id="CAJGYO010000014">
    <property type="protein sequence ID" value="CAD6267755.1"/>
    <property type="molecule type" value="Genomic_DNA"/>
</dbReference>
<protein>
    <submittedName>
        <fullName evidence="1">Uncharacterized protein</fullName>
    </submittedName>
</protein>
<keyword evidence="2" id="KW-1185">Reference proteome</keyword>
<dbReference type="Proteomes" id="UP000604825">
    <property type="component" value="Unassembled WGS sequence"/>
</dbReference>
<sequence>MPPTPASRTKKPGPAVLATLAPETDESIVSISSVFKCPFSYTVDCFGDEFPPHYTDFDLLADFLPSLDYLTSIPEEPLYVSSFPPLGTSSPEECPFDA</sequence>
<name>A0A811RCV3_9POAL</name>
<reference evidence="1" key="1">
    <citation type="submission" date="2020-10" db="EMBL/GenBank/DDBJ databases">
        <authorList>
            <person name="Han B."/>
            <person name="Lu T."/>
            <person name="Zhao Q."/>
            <person name="Huang X."/>
            <person name="Zhao Y."/>
        </authorList>
    </citation>
    <scope>NUCLEOTIDE SEQUENCE</scope>
</reference>
<organism evidence="1 2">
    <name type="scientific">Miscanthus lutarioriparius</name>
    <dbReference type="NCBI Taxonomy" id="422564"/>
    <lineage>
        <taxon>Eukaryota</taxon>
        <taxon>Viridiplantae</taxon>
        <taxon>Streptophyta</taxon>
        <taxon>Embryophyta</taxon>
        <taxon>Tracheophyta</taxon>
        <taxon>Spermatophyta</taxon>
        <taxon>Magnoliopsida</taxon>
        <taxon>Liliopsida</taxon>
        <taxon>Poales</taxon>
        <taxon>Poaceae</taxon>
        <taxon>PACMAD clade</taxon>
        <taxon>Panicoideae</taxon>
        <taxon>Andropogonodae</taxon>
        <taxon>Andropogoneae</taxon>
        <taxon>Saccharinae</taxon>
        <taxon>Miscanthus</taxon>
    </lineage>
</organism>
<gene>
    <name evidence="1" type="ORF">NCGR_LOCUS51060</name>
</gene>
<evidence type="ECO:0000313" key="2">
    <source>
        <dbReference type="Proteomes" id="UP000604825"/>
    </source>
</evidence>